<dbReference type="EMBL" id="CP039347">
    <property type="protein sequence ID" value="QCD87824.1"/>
    <property type="molecule type" value="Genomic_DNA"/>
</dbReference>
<proteinExistence type="predicted"/>
<reference evidence="1 2" key="1">
    <citation type="submission" date="2019-04" db="EMBL/GenBank/DDBJ databases">
        <title>An improved genome assembly and genetic linkage map for asparagus bean, Vigna unguiculata ssp. sesquipedialis.</title>
        <authorList>
            <person name="Xia Q."/>
            <person name="Zhang R."/>
            <person name="Dong Y."/>
        </authorList>
    </citation>
    <scope>NUCLEOTIDE SEQUENCE [LARGE SCALE GENOMIC DNA]</scope>
    <source>
        <tissue evidence="1">Leaf</tissue>
    </source>
</reference>
<evidence type="ECO:0000313" key="1">
    <source>
        <dbReference type="EMBL" id="QCD87824.1"/>
    </source>
</evidence>
<dbReference type="Proteomes" id="UP000501690">
    <property type="component" value="Linkage Group LG3"/>
</dbReference>
<name>A0A4D6LI53_VIGUN</name>
<organism evidence="1 2">
    <name type="scientific">Vigna unguiculata</name>
    <name type="common">Cowpea</name>
    <dbReference type="NCBI Taxonomy" id="3917"/>
    <lineage>
        <taxon>Eukaryota</taxon>
        <taxon>Viridiplantae</taxon>
        <taxon>Streptophyta</taxon>
        <taxon>Embryophyta</taxon>
        <taxon>Tracheophyta</taxon>
        <taxon>Spermatophyta</taxon>
        <taxon>Magnoliopsida</taxon>
        <taxon>eudicotyledons</taxon>
        <taxon>Gunneridae</taxon>
        <taxon>Pentapetalae</taxon>
        <taxon>rosids</taxon>
        <taxon>fabids</taxon>
        <taxon>Fabales</taxon>
        <taxon>Fabaceae</taxon>
        <taxon>Papilionoideae</taxon>
        <taxon>50 kb inversion clade</taxon>
        <taxon>NPAAA clade</taxon>
        <taxon>indigoferoid/millettioid clade</taxon>
        <taxon>Phaseoleae</taxon>
        <taxon>Vigna</taxon>
    </lineage>
</organism>
<protein>
    <submittedName>
        <fullName evidence="1">Uncharacterized protein</fullName>
    </submittedName>
</protein>
<gene>
    <name evidence="1" type="ORF">DEO72_LG3g2364</name>
</gene>
<sequence>MSGVMGVSDPRYNNITRVGRSDFVDCVIGGWFLEGPSVKCEFYCLLLDLGFVLGGEDNAQFDDMGEENDEFEGENEGEDNIEFKGEGKVMVMLSLMMRVKVRVMRMLIVMVMVMVRVKVRLGVGLSLR</sequence>
<evidence type="ECO:0000313" key="2">
    <source>
        <dbReference type="Proteomes" id="UP000501690"/>
    </source>
</evidence>
<accession>A0A4D6LI53</accession>
<keyword evidence="2" id="KW-1185">Reference proteome</keyword>
<dbReference type="AlphaFoldDB" id="A0A4D6LI53"/>